<evidence type="ECO:0000256" key="4">
    <source>
        <dbReference type="ARBA" id="ARBA00022989"/>
    </source>
</evidence>
<accession>A0A0L0D7V7</accession>
<dbReference type="AlphaFoldDB" id="A0A0L0D7V7"/>
<reference evidence="10 11" key="1">
    <citation type="submission" date="2010-05" db="EMBL/GenBank/DDBJ databases">
        <title>The Genome Sequence of Thecamonas trahens ATCC 50062.</title>
        <authorList>
            <consortium name="The Broad Institute Genome Sequencing Platform"/>
            <person name="Russ C."/>
            <person name="Cuomo C."/>
            <person name="Shea T."/>
            <person name="Young S.K."/>
            <person name="Zeng Q."/>
            <person name="Koehrsen M."/>
            <person name="Haas B."/>
            <person name="Borodovsky M."/>
            <person name="Guigo R."/>
            <person name="Alvarado L."/>
            <person name="Berlin A."/>
            <person name="Bochicchio J."/>
            <person name="Borenstein D."/>
            <person name="Chapman S."/>
            <person name="Chen Z."/>
            <person name="Freedman E."/>
            <person name="Gellesch M."/>
            <person name="Goldberg J."/>
            <person name="Griggs A."/>
            <person name="Gujja S."/>
            <person name="Heilman E."/>
            <person name="Heiman D."/>
            <person name="Hepburn T."/>
            <person name="Howarth C."/>
            <person name="Jen D."/>
            <person name="Larson L."/>
            <person name="Mehta T."/>
            <person name="Park D."/>
            <person name="Pearson M."/>
            <person name="Roberts A."/>
            <person name="Saif S."/>
            <person name="Shenoy N."/>
            <person name="Sisk P."/>
            <person name="Stolte C."/>
            <person name="Sykes S."/>
            <person name="Thomson T."/>
            <person name="Walk T."/>
            <person name="White J."/>
            <person name="Yandava C."/>
            <person name="Burger G."/>
            <person name="Gray M.W."/>
            <person name="Holland P.W.H."/>
            <person name="King N."/>
            <person name="Lang F.B.F."/>
            <person name="Roger A.J."/>
            <person name="Ruiz-Trillo I."/>
            <person name="Lander E."/>
            <person name="Nusbaum C."/>
        </authorList>
    </citation>
    <scope>NUCLEOTIDE SEQUENCE [LARGE SCALE GENOMIC DNA]</scope>
    <source>
        <strain evidence="10 11">ATCC 50062</strain>
    </source>
</reference>
<dbReference type="OMA" id="DIYRRFT"/>
<dbReference type="Proteomes" id="UP000054408">
    <property type="component" value="Unassembled WGS sequence"/>
</dbReference>
<dbReference type="GeneID" id="25564399"/>
<feature type="transmembrane region" description="Helical" evidence="7">
    <location>
        <begin position="191"/>
        <end position="210"/>
    </location>
</feature>
<dbReference type="PANTHER" id="PTHR21229">
    <property type="entry name" value="LUNG SEVEN TRANSMEMBRANE RECEPTOR"/>
    <property type="match status" value="1"/>
</dbReference>
<evidence type="ECO:0000256" key="6">
    <source>
        <dbReference type="SAM" id="MobiDB-lite"/>
    </source>
</evidence>
<evidence type="ECO:0000313" key="11">
    <source>
        <dbReference type="Proteomes" id="UP000054408"/>
    </source>
</evidence>
<comment type="subcellular location">
    <subcellularLocation>
        <location evidence="1">Membrane</location>
        <topology evidence="1">Multi-pass membrane protein</topology>
    </subcellularLocation>
</comment>
<organism evidence="10 11">
    <name type="scientific">Thecamonas trahens ATCC 50062</name>
    <dbReference type="NCBI Taxonomy" id="461836"/>
    <lineage>
        <taxon>Eukaryota</taxon>
        <taxon>Apusozoa</taxon>
        <taxon>Apusomonadida</taxon>
        <taxon>Apusomonadidae</taxon>
        <taxon>Thecamonas</taxon>
    </lineage>
</organism>
<dbReference type="GO" id="GO:0005794">
    <property type="term" value="C:Golgi apparatus"/>
    <property type="evidence" value="ECO:0007669"/>
    <property type="project" value="TreeGrafter"/>
</dbReference>
<dbReference type="RefSeq" id="XP_013758549.1">
    <property type="nucleotide sequence ID" value="XM_013903095.1"/>
</dbReference>
<evidence type="ECO:0000313" key="10">
    <source>
        <dbReference type="EMBL" id="KNC48434.1"/>
    </source>
</evidence>
<keyword evidence="3 8" id="KW-0732">Signal</keyword>
<dbReference type="Pfam" id="PF06814">
    <property type="entry name" value="GOST_TM"/>
    <property type="match status" value="1"/>
</dbReference>
<feature type="domain" description="GOST seven transmembrane" evidence="9">
    <location>
        <begin position="161"/>
        <end position="408"/>
    </location>
</feature>
<keyword evidence="5 7" id="KW-0472">Membrane</keyword>
<feature type="compositionally biased region" description="Low complexity" evidence="6">
    <location>
        <begin position="462"/>
        <end position="473"/>
    </location>
</feature>
<feature type="transmembrane region" description="Helical" evidence="7">
    <location>
        <begin position="346"/>
        <end position="367"/>
    </location>
</feature>
<keyword evidence="2 7" id="KW-0812">Transmembrane</keyword>
<dbReference type="PANTHER" id="PTHR21229:SF1">
    <property type="entry name" value="GH17801P"/>
    <property type="match status" value="1"/>
</dbReference>
<feature type="region of interest" description="Disordered" evidence="6">
    <location>
        <begin position="440"/>
        <end position="473"/>
    </location>
</feature>
<evidence type="ECO:0000256" key="5">
    <source>
        <dbReference type="ARBA" id="ARBA00023136"/>
    </source>
</evidence>
<feature type="transmembrane region" description="Helical" evidence="7">
    <location>
        <begin position="161"/>
        <end position="184"/>
    </location>
</feature>
<evidence type="ECO:0000256" key="8">
    <source>
        <dbReference type="SAM" id="SignalP"/>
    </source>
</evidence>
<name>A0A0L0D7V7_THETB</name>
<feature type="signal peptide" evidence="8">
    <location>
        <begin position="1"/>
        <end position="21"/>
    </location>
</feature>
<gene>
    <name evidence="10" type="ORF">AMSG_04881</name>
</gene>
<feature type="transmembrane region" description="Helical" evidence="7">
    <location>
        <begin position="268"/>
        <end position="286"/>
    </location>
</feature>
<proteinExistence type="predicted"/>
<dbReference type="GO" id="GO:0016020">
    <property type="term" value="C:membrane"/>
    <property type="evidence" value="ECO:0007669"/>
    <property type="project" value="UniProtKB-SubCell"/>
</dbReference>
<evidence type="ECO:0000256" key="7">
    <source>
        <dbReference type="SAM" id="Phobius"/>
    </source>
</evidence>
<protein>
    <recommendedName>
        <fullName evidence="9">GOST seven transmembrane domain-containing protein</fullName>
    </recommendedName>
</protein>
<evidence type="ECO:0000256" key="3">
    <source>
        <dbReference type="ARBA" id="ARBA00022729"/>
    </source>
</evidence>
<dbReference type="OrthoDB" id="19932at2759"/>
<sequence length="500" mass="54854">MLHSPLLTVLVVAALALAAHAEIVDLKTKTEPLMSIPVQEVAMFALHDTPWGDDIPYVELRGKVLNESPNNGSVMLIFVRNDDVMDATVENDPCKSGRKSVAFVPPGLSDLYLHVGVARTDWWHVLVAQCPVDGQDPPLILTGEVVSRNSFGYIPAQQYHLLPFFGILCLTYIVLGFVWAGFTLANWSSSLALQHCIASVIFLGMLELTFRYFDLWEYNKVGRANLVTAVFGILCNACKETLSRMLVLAVSMGYGVVKPSLGTDKYKVFGLGAVFFVVDAINSLHSRLAPRTGPARPSLAFAVAVVVPQSLANALFFYWTFIALARCMHHLEKRRQYVKLLMYKTFAIALGVALGISLLLLTVRALFGLGSSEKHSWRYIWMFTAFDELIYFAILLVVCAIWRPSVSNMRYAYTQADDDNDDVSSDSEVNIPLAGVTEPMRRSDAAARSSSPPGGPPPPPARGQASSDPSPRTATSLFTAAAFAIHEDEETAALEANKME</sequence>
<feature type="chain" id="PRO_5005537242" description="GOST seven transmembrane domain-containing protein" evidence="8">
    <location>
        <begin position="22"/>
        <end position="500"/>
    </location>
</feature>
<feature type="transmembrane region" description="Helical" evidence="7">
    <location>
        <begin position="379"/>
        <end position="402"/>
    </location>
</feature>
<evidence type="ECO:0000256" key="1">
    <source>
        <dbReference type="ARBA" id="ARBA00004141"/>
    </source>
</evidence>
<dbReference type="eggNOG" id="KOG2568">
    <property type="taxonomic scope" value="Eukaryota"/>
</dbReference>
<feature type="transmembrane region" description="Helical" evidence="7">
    <location>
        <begin position="298"/>
        <end position="325"/>
    </location>
</feature>
<evidence type="ECO:0000256" key="2">
    <source>
        <dbReference type="ARBA" id="ARBA00022692"/>
    </source>
</evidence>
<dbReference type="EMBL" id="GL349451">
    <property type="protein sequence ID" value="KNC48434.1"/>
    <property type="molecule type" value="Genomic_DNA"/>
</dbReference>
<dbReference type="InterPro" id="IPR053937">
    <property type="entry name" value="GOST_TM"/>
</dbReference>
<keyword evidence="11" id="KW-1185">Reference proteome</keyword>
<evidence type="ECO:0000259" key="9">
    <source>
        <dbReference type="Pfam" id="PF06814"/>
    </source>
</evidence>
<keyword evidence="4 7" id="KW-1133">Transmembrane helix</keyword>
<dbReference type="InterPro" id="IPR009637">
    <property type="entry name" value="GPR107/GPR108-like"/>
</dbReference>